<dbReference type="Gene3D" id="1.10.357.10">
    <property type="entry name" value="Tetracycline Repressor, domain 2"/>
    <property type="match status" value="1"/>
</dbReference>
<feature type="DNA-binding region" description="H-T-H motif" evidence="4">
    <location>
        <begin position="57"/>
        <end position="76"/>
    </location>
</feature>
<dbReference type="PANTHER" id="PTHR30055">
    <property type="entry name" value="HTH-TYPE TRANSCRIPTIONAL REGULATOR RUTR"/>
    <property type="match status" value="1"/>
</dbReference>
<name>A0ABS7QNE9_9ACTN</name>
<dbReference type="PANTHER" id="PTHR30055:SF234">
    <property type="entry name" value="HTH-TYPE TRANSCRIPTIONAL REGULATOR BETI"/>
    <property type="match status" value="1"/>
</dbReference>
<evidence type="ECO:0000313" key="6">
    <source>
        <dbReference type="EMBL" id="MBY8884705.1"/>
    </source>
</evidence>
<keyword evidence="7" id="KW-1185">Reference proteome</keyword>
<reference evidence="6 7" key="1">
    <citation type="submission" date="2021-08" db="EMBL/GenBank/DDBJ databases">
        <title>Streptomyces sp. PTM05 isolated from lichen.</title>
        <authorList>
            <person name="Somphong A."/>
            <person name="Phongsopitanun W."/>
            <person name="Tanasupawat S."/>
        </authorList>
    </citation>
    <scope>NUCLEOTIDE SEQUENCE [LARGE SCALE GENOMIC DNA]</scope>
    <source>
        <strain evidence="6 7">Ptm05</strain>
    </source>
</reference>
<dbReference type="Proteomes" id="UP001198565">
    <property type="component" value="Unassembled WGS sequence"/>
</dbReference>
<evidence type="ECO:0000313" key="7">
    <source>
        <dbReference type="Proteomes" id="UP001198565"/>
    </source>
</evidence>
<dbReference type="InterPro" id="IPR050109">
    <property type="entry name" value="HTH-type_TetR-like_transc_reg"/>
</dbReference>
<organism evidence="6 7">
    <name type="scientific">Streptantibioticus parmotrematis</name>
    <dbReference type="NCBI Taxonomy" id="2873249"/>
    <lineage>
        <taxon>Bacteria</taxon>
        <taxon>Bacillati</taxon>
        <taxon>Actinomycetota</taxon>
        <taxon>Actinomycetes</taxon>
        <taxon>Kitasatosporales</taxon>
        <taxon>Streptomycetaceae</taxon>
        <taxon>Streptantibioticus</taxon>
    </lineage>
</organism>
<dbReference type="EMBL" id="JAINVZ010000004">
    <property type="protein sequence ID" value="MBY8884705.1"/>
    <property type="molecule type" value="Genomic_DNA"/>
</dbReference>
<feature type="domain" description="HTH tetR-type" evidence="5">
    <location>
        <begin position="35"/>
        <end position="94"/>
    </location>
</feature>
<dbReference type="PROSITE" id="PS50977">
    <property type="entry name" value="HTH_TETR_2"/>
    <property type="match status" value="1"/>
</dbReference>
<dbReference type="InterPro" id="IPR001647">
    <property type="entry name" value="HTH_TetR"/>
</dbReference>
<evidence type="ECO:0000256" key="1">
    <source>
        <dbReference type="ARBA" id="ARBA00023015"/>
    </source>
</evidence>
<dbReference type="InterPro" id="IPR036271">
    <property type="entry name" value="Tet_transcr_reg_TetR-rel_C_sf"/>
</dbReference>
<dbReference type="InterPro" id="IPR049445">
    <property type="entry name" value="TetR_SbtR-like_C"/>
</dbReference>
<protein>
    <submittedName>
        <fullName evidence="6">TetR/AcrR family transcriptional regulator</fullName>
    </submittedName>
</protein>
<dbReference type="Pfam" id="PF21597">
    <property type="entry name" value="TetR_C_43"/>
    <property type="match status" value="1"/>
</dbReference>
<evidence type="ECO:0000256" key="4">
    <source>
        <dbReference type="PROSITE-ProRule" id="PRU00335"/>
    </source>
</evidence>
<evidence type="ECO:0000256" key="2">
    <source>
        <dbReference type="ARBA" id="ARBA00023125"/>
    </source>
</evidence>
<keyword evidence="2 4" id="KW-0238">DNA-binding</keyword>
<keyword evidence="1" id="KW-0805">Transcription regulation</keyword>
<dbReference type="SUPFAM" id="SSF46689">
    <property type="entry name" value="Homeodomain-like"/>
    <property type="match status" value="1"/>
</dbReference>
<evidence type="ECO:0000259" key="5">
    <source>
        <dbReference type="PROSITE" id="PS50977"/>
    </source>
</evidence>
<gene>
    <name evidence="6" type="ORF">K7472_07585</name>
</gene>
<sequence>MRSPDRTAYGSWERSAIVDSVAVKARPSRMRADASRNRERIVTAAREALVEHGPDMPLDEIARRAGVGNATLYRNFADRRDLIRTVTLSVMDRVAARAEGLLDEEPDAFEALRHFTHQAADERVGALCSLLSGAFDRDEPELLAVRDRLTRAVEALVDRAQAAGQVRPDVGAGDLMLALSQLTRPLPGTACVDIDHFVHRHLQVFLDGLRAPAASVLPGSAATLEALRRPS</sequence>
<accession>A0ABS7QNE9</accession>
<evidence type="ECO:0000256" key="3">
    <source>
        <dbReference type="ARBA" id="ARBA00023163"/>
    </source>
</evidence>
<dbReference type="Pfam" id="PF00440">
    <property type="entry name" value="TetR_N"/>
    <property type="match status" value="1"/>
</dbReference>
<keyword evidence="3" id="KW-0804">Transcription</keyword>
<comment type="caution">
    <text evidence="6">The sequence shown here is derived from an EMBL/GenBank/DDBJ whole genome shotgun (WGS) entry which is preliminary data.</text>
</comment>
<dbReference type="InterPro" id="IPR009057">
    <property type="entry name" value="Homeodomain-like_sf"/>
</dbReference>
<dbReference type="SUPFAM" id="SSF48498">
    <property type="entry name" value="Tetracyclin repressor-like, C-terminal domain"/>
    <property type="match status" value="1"/>
</dbReference>
<proteinExistence type="predicted"/>
<dbReference type="PRINTS" id="PR00455">
    <property type="entry name" value="HTHTETR"/>
</dbReference>